<evidence type="ECO:0008006" key="3">
    <source>
        <dbReference type="Google" id="ProtNLM"/>
    </source>
</evidence>
<comment type="caution">
    <text evidence="1">The sequence shown here is derived from an EMBL/GenBank/DDBJ whole genome shotgun (WGS) entry which is preliminary data.</text>
</comment>
<evidence type="ECO:0000313" key="2">
    <source>
        <dbReference type="Proteomes" id="UP001262889"/>
    </source>
</evidence>
<name>A0ABU3CAE7_9FLAO</name>
<protein>
    <recommendedName>
        <fullName evidence="3">Lipoprotein</fullName>
    </recommendedName>
</protein>
<organism evidence="1 2">
    <name type="scientific">Autumnicola tepida</name>
    <dbReference type="NCBI Taxonomy" id="3075595"/>
    <lineage>
        <taxon>Bacteria</taxon>
        <taxon>Pseudomonadati</taxon>
        <taxon>Bacteroidota</taxon>
        <taxon>Flavobacteriia</taxon>
        <taxon>Flavobacteriales</taxon>
        <taxon>Flavobacteriaceae</taxon>
        <taxon>Autumnicola</taxon>
    </lineage>
</organism>
<dbReference type="EMBL" id="JAVRHQ010000011">
    <property type="protein sequence ID" value="MDT0643294.1"/>
    <property type="molecule type" value="Genomic_DNA"/>
</dbReference>
<dbReference type="Proteomes" id="UP001262889">
    <property type="component" value="Unassembled WGS sequence"/>
</dbReference>
<reference evidence="1 2" key="1">
    <citation type="submission" date="2023-09" db="EMBL/GenBank/DDBJ databases">
        <authorList>
            <person name="Rey-Velasco X."/>
        </authorList>
    </citation>
    <scope>NUCLEOTIDE SEQUENCE [LARGE SCALE GENOMIC DNA]</scope>
    <source>
        <strain evidence="1 2">F363</strain>
    </source>
</reference>
<accession>A0ABU3CAE7</accession>
<sequence>MKDKLFGLIIFSAIFWSCQEKKEEQKAETTNTQVIVEEKETIPQKQCFLYANDNDTINLGLEILGDQVTGYLMYHLAEKNKNTGEIVGEMKGDTLFAEYFFSSEGRESKRDVFFLKDEKSIIEGHAEMEQTEEGMKFIENPDINFDHNIVLQRTNCGVN</sequence>
<dbReference type="RefSeq" id="WP_311534911.1">
    <property type="nucleotide sequence ID" value="NZ_JAVRHQ010000011.1"/>
</dbReference>
<keyword evidence="2" id="KW-1185">Reference proteome</keyword>
<evidence type="ECO:0000313" key="1">
    <source>
        <dbReference type="EMBL" id="MDT0643294.1"/>
    </source>
</evidence>
<gene>
    <name evidence="1" type="ORF">RM553_10680</name>
</gene>
<proteinExistence type="predicted"/>